<proteinExistence type="predicted"/>
<evidence type="ECO:0000313" key="1">
    <source>
        <dbReference type="EMBL" id="MFD1641806.1"/>
    </source>
</evidence>
<sequence>MNRQELLDHVTDDILAYVMHGAFPEEELARSLKPQQLDNRFEEYELLLDLHFVLLPEVVSFVEQLPKRLRNIRTDTRSVSQVRRGTVDGKINWGSTIKQRYSENPGDTSLFVCENRTSNYDTSENLVLKRLLAVIYNTLHEADEYLKNNYEWVESTWNEQLIDDLTRIVDRNVHVRRIRDPKAYEPTDRMLTAAAESRQALYRDAASILQIRRRLHNGDPEELRRLLDTTAITPDDEDTLFELFVLFRFVATLEDLSEERATFSTIRSGRQEVARIEGDTEVVLYHDSSAADRDLSFLAYPDEESDDLSRTEKVQTTARSVANQYFTDQKFTNHTGRPDLIVLEVNSAESDGREYFITEVKNSSRTDTIRQGIKETLEYLAFLRVDDEFVFDSGSDGSYFGDGANGLLVVQDLQDETVDLDGQSGSEIKILQASELEDKLQQLLVQIVS</sequence>
<dbReference type="AlphaFoldDB" id="A0ABD6DA24"/>
<organism evidence="1 2">
    <name type="scientific">Halohasta litorea</name>
    <dbReference type="NCBI Taxonomy" id="869891"/>
    <lineage>
        <taxon>Archaea</taxon>
        <taxon>Methanobacteriati</taxon>
        <taxon>Methanobacteriota</taxon>
        <taxon>Stenosarchaea group</taxon>
        <taxon>Halobacteria</taxon>
        <taxon>Halobacteriales</taxon>
        <taxon>Haloferacaceae</taxon>
        <taxon>Halohasta</taxon>
    </lineage>
</organism>
<dbReference type="RefSeq" id="WP_256395813.1">
    <property type="nucleotide sequence ID" value="NZ_JANHDJ010000002.1"/>
</dbReference>
<reference evidence="1 2" key="1">
    <citation type="journal article" date="2019" name="Int. J. Syst. Evol. Microbiol.">
        <title>The Global Catalogue of Microorganisms (GCM) 10K type strain sequencing project: providing services to taxonomists for standard genome sequencing and annotation.</title>
        <authorList>
            <consortium name="The Broad Institute Genomics Platform"/>
            <consortium name="The Broad Institute Genome Sequencing Center for Infectious Disease"/>
            <person name="Wu L."/>
            <person name="Ma J."/>
        </authorList>
    </citation>
    <scope>NUCLEOTIDE SEQUENCE [LARGE SCALE GENOMIC DNA]</scope>
    <source>
        <strain evidence="1 2">CGMCC 1.10593</strain>
    </source>
</reference>
<comment type="caution">
    <text evidence="1">The sequence shown here is derived from an EMBL/GenBank/DDBJ whole genome shotgun (WGS) entry which is preliminary data.</text>
</comment>
<dbReference type="EMBL" id="JBHUDM010000002">
    <property type="protein sequence ID" value="MFD1641806.1"/>
    <property type="molecule type" value="Genomic_DNA"/>
</dbReference>
<evidence type="ECO:0000313" key="2">
    <source>
        <dbReference type="Proteomes" id="UP001597052"/>
    </source>
</evidence>
<name>A0ABD6DA24_9EURY</name>
<protein>
    <recommendedName>
        <fullName evidence="3">5-methylcytosine-specific restriction enzyme subunit McrC</fullName>
    </recommendedName>
</protein>
<evidence type="ECO:0008006" key="3">
    <source>
        <dbReference type="Google" id="ProtNLM"/>
    </source>
</evidence>
<accession>A0ABD6DA24</accession>
<keyword evidence="2" id="KW-1185">Reference proteome</keyword>
<gene>
    <name evidence="1" type="ORF">ACFSBW_07955</name>
</gene>
<dbReference type="Proteomes" id="UP001597052">
    <property type="component" value="Unassembled WGS sequence"/>
</dbReference>